<evidence type="ECO:0000256" key="1">
    <source>
        <dbReference type="SAM" id="Phobius"/>
    </source>
</evidence>
<evidence type="ECO:0000313" key="2">
    <source>
        <dbReference type="EMBL" id="PNX74971.1"/>
    </source>
</evidence>
<dbReference type="EMBL" id="ASHM01028330">
    <property type="protein sequence ID" value="PNX74971.1"/>
    <property type="molecule type" value="Genomic_DNA"/>
</dbReference>
<protein>
    <submittedName>
        <fullName evidence="2">Uncharacterized protein</fullName>
    </submittedName>
</protein>
<evidence type="ECO:0000313" key="3">
    <source>
        <dbReference type="Proteomes" id="UP000236291"/>
    </source>
</evidence>
<reference evidence="2 3" key="1">
    <citation type="journal article" date="2014" name="Am. J. Bot.">
        <title>Genome assembly and annotation for red clover (Trifolium pratense; Fabaceae).</title>
        <authorList>
            <person name="Istvanek J."/>
            <person name="Jaros M."/>
            <person name="Krenek A."/>
            <person name="Repkova J."/>
        </authorList>
    </citation>
    <scope>NUCLEOTIDE SEQUENCE [LARGE SCALE GENOMIC DNA]</scope>
    <source>
        <strain evidence="3">cv. Tatra</strain>
        <tissue evidence="2">Young leaves</tissue>
    </source>
</reference>
<feature type="transmembrane region" description="Helical" evidence="1">
    <location>
        <begin position="12"/>
        <end position="36"/>
    </location>
</feature>
<organism evidence="2 3">
    <name type="scientific">Trifolium pratense</name>
    <name type="common">Red clover</name>
    <dbReference type="NCBI Taxonomy" id="57577"/>
    <lineage>
        <taxon>Eukaryota</taxon>
        <taxon>Viridiplantae</taxon>
        <taxon>Streptophyta</taxon>
        <taxon>Embryophyta</taxon>
        <taxon>Tracheophyta</taxon>
        <taxon>Spermatophyta</taxon>
        <taxon>Magnoliopsida</taxon>
        <taxon>eudicotyledons</taxon>
        <taxon>Gunneridae</taxon>
        <taxon>Pentapetalae</taxon>
        <taxon>rosids</taxon>
        <taxon>fabids</taxon>
        <taxon>Fabales</taxon>
        <taxon>Fabaceae</taxon>
        <taxon>Papilionoideae</taxon>
        <taxon>50 kb inversion clade</taxon>
        <taxon>NPAAA clade</taxon>
        <taxon>Hologalegina</taxon>
        <taxon>IRL clade</taxon>
        <taxon>Trifolieae</taxon>
        <taxon>Trifolium</taxon>
    </lineage>
</organism>
<name>A0A2K3L8W5_TRIPR</name>
<comment type="caution">
    <text evidence="2">The sequence shown here is derived from an EMBL/GenBank/DDBJ whole genome shotgun (WGS) entry which is preliminary data.</text>
</comment>
<dbReference type="Proteomes" id="UP000236291">
    <property type="component" value="Unassembled WGS sequence"/>
</dbReference>
<gene>
    <name evidence="2" type="ORF">L195_g030900</name>
</gene>
<keyword evidence="1" id="KW-0812">Transmembrane</keyword>
<keyword evidence="1" id="KW-0472">Membrane</keyword>
<accession>A0A2K3L8W5</accession>
<dbReference type="AlphaFoldDB" id="A0A2K3L8W5"/>
<keyword evidence="1" id="KW-1133">Transmembrane helix</keyword>
<proteinExistence type="predicted"/>
<sequence length="86" mass="9583">MSMLLPNLPYNGVTVGCVGAAHTTMGGFLVLFHLYLPPLLGSIPIEAMKFMKLGSRPDTFLHCRIKKIKKLPLRKEVARTFVDNVK</sequence>
<reference evidence="2 3" key="2">
    <citation type="journal article" date="2017" name="Front. Plant Sci.">
        <title>Gene Classification and Mining of Molecular Markers Useful in Red Clover (Trifolium pratense) Breeding.</title>
        <authorList>
            <person name="Istvanek J."/>
            <person name="Dluhosova J."/>
            <person name="Dluhos P."/>
            <person name="Patkova L."/>
            <person name="Nedelnik J."/>
            <person name="Repkova J."/>
        </authorList>
    </citation>
    <scope>NUCLEOTIDE SEQUENCE [LARGE SCALE GENOMIC DNA]</scope>
    <source>
        <strain evidence="3">cv. Tatra</strain>
        <tissue evidence="2">Young leaves</tissue>
    </source>
</reference>